<evidence type="ECO:0000256" key="1">
    <source>
        <dbReference type="SAM" id="MobiDB-lite"/>
    </source>
</evidence>
<evidence type="ECO:0000313" key="3">
    <source>
        <dbReference type="Proteomes" id="UP001231370"/>
    </source>
</evidence>
<protein>
    <recommendedName>
        <fullName evidence="4">Response regulatory domain-containing protein</fullName>
    </recommendedName>
</protein>
<sequence length="108" mass="12290">MGYTSRSPETGDSKTGGAAWQKLPLSSSTDEPWTEMEYMELAIAVLKTQDPYLIHSLIAIINPAHIIEYRKSLYTVDDYLLKPVNIDQLMPRIESYLSDPYRLCPSVH</sequence>
<feature type="region of interest" description="Disordered" evidence="1">
    <location>
        <begin position="1"/>
        <end position="29"/>
    </location>
</feature>
<dbReference type="EMBL" id="JAQPOK010000107">
    <property type="protein sequence ID" value="MDJ1180112.1"/>
    <property type="molecule type" value="Genomic_DNA"/>
</dbReference>
<reference evidence="2 3" key="1">
    <citation type="submission" date="2023-01" db="EMBL/GenBank/DDBJ databases">
        <title>Novel diversity within Roseofilum (Cyanobacteria; Desertifilaceae) from marine benthic mats with descriptions of four novel species.</title>
        <authorList>
            <person name="Wang Y."/>
            <person name="Berthold D.E."/>
            <person name="Hu J."/>
            <person name="Lefler F.W."/>
            <person name="Laughinghouse H.D. IV."/>
        </authorList>
    </citation>
    <scope>NUCLEOTIDE SEQUENCE [LARGE SCALE GENOMIC DNA]</scope>
    <source>
        <strain evidence="2 3">BLCC-M91</strain>
    </source>
</reference>
<organism evidence="2 3">
    <name type="scientific">Roseofilum halophilum BLCC-M91</name>
    <dbReference type="NCBI Taxonomy" id="3022259"/>
    <lineage>
        <taxon>Bacteria</taxon>
        <taxon>Bacillati</taxon>
        <taxon>Cyanobacteriota</taxon>
        <taxon>Cyanophyceae</taxon>
        <taxon>Desertifilales</taxon>
        <taxon>Desertifilaceae</taxon>
        <taxon>Roseofilum</taxon>
        <taxon>Roseofilum halophilum</taxon>
    </lineage>
</organism>
<dbReference type="RefSeq" id="WP_283763414.1">
    <property type="nucleotide sequence ID" value="NZ_JAQPOK010000107.1"/>
</dbReference>
<dbReference type="Proteomes" id="UP001231370">
    <property type="component" value="Unassembled WGS sequence"/>
</dbReference>
<keyword evidence="3" id="KW-1185">Reference proteome</keyword>
<dbReference type="SUPFAM" id="SSF52172">
    <property type="entry name" value="CheY-like"/>
    <property type="match status" value="1"/>
</dbReference>
<evidence type="ECO:0000313" key="2">
    <source>
        <dbReference type="EMBL" id="MDJ1180112.1"/>
    </source>
</evidence>
<gene>
    <name evidence="2" type="ORF">PJF56_14695</name>
</gene>
<comment type="caution">
    <text evidence="2">The sequence shown here is derived from an EMBL/GenBank/DDBJ whole genome shotgun (WGS) entry which is preliminary data.</text>
</comment>
<name>A0ABT7BMW3_9CYAN</name>
<feature type="compositionally biased region" description="Polar residues" evidence="1">
    <location>
        <begin position="1"/>
        <end position="10"/>
    </location>
</feature>
<dbReference type="InterPro" id="IPR011006">
    <property type="entry name" value="CheY-like_superfamily"/>
</dbReference>
<proteinExistence type="predicted"/>
<evidence type="ECO:0008006" key="4">
    <source>
        <dbReference type="Google" id="ProtNLM"/>
    </source>
</evidence>
<accession>A0ABT7BMW3</accession>